<evidence type="ECO:0000313" key="4">
    <source>
        <dbReference type="Proteomes" id="UP001451571"/>
    </source>
</evidence>
<reference evidence="3 4" key="1">
    <citation type="submission" date="2024-02" db="EMBL/GenBank/DDBJ databases">
        <title>Bacterial strain from lacustrine sediment.</title>
        <authorList>
            <person name="Petit C."/>
            <person name="Fadhlaoui K."/>
        </authorList>
    </citation>
    <scope>NUCLEOTIDE SEQUENCE [LARGE SCALE GENOMIC DNA]</scope>
    <source>
        <strain evidence="3 4">IPX-CK</strain>
    </source>
</reference>
<sequence>MFSQIFGRYLVGKNLISASKLEKALEYQQKVRVKMGLIAVSEKLLTEEEAEKINKRQAGEDKRFGDIAVEQGYLTENQVERLLKLQGNPYLVFVQSMTENGIMTLEEIEKAMELYRKETGFTATDIEDLKSGDADRIVPLFIRSDDERAQALAGVAIRTVIRLIDSRIAIGPSEEVEDYEFKDIALQDVKGEYNITLGLSGEENSLLAIASAFAKEEFTEMDLYAFDSVCEFINCVNGLYASALSVEGVSVDMVPPMFYQKGRIKVDGKALVIPLYIKNSKIEVFIAMDTNLNVSV</sequence>
<dbReference type="InterPro" id="IPR028976">
    <property type="entry name" value="CheC-like_sf"/>
</dbReference>
<dbReference type="RefSeq" id="WP_342759739.1">
    <property type="nucleotide sequence ID" value="NZ_CP146256.1"/>
</dbReference>
<dbReference type="EMBL" id="CP146256">
    <property type="protein sequence ID" value="XAH76166.1"/>
    <property type="molecule type" value="Genomic_DNA"/>
</dbReference>
<feature type="domain" description="Chemotaxis phosphatase CheX-like" evidence="2">
    <location>
        <begin position="185"/>
        <end position="267"/>
    </location>
</feature>
<dbReference type="Proteomes" id="UP001451571">
    <property type="component" value="Chromosome"/>
</dbReference>
<dbReference type="InterPro" id="IPR037257">
    <property type="entry name" value="T2SS_E_N_sf"/>
</dbReference>
<dbReference type="SUPFAM" id="SSF103039">
    <property type="entry name" value="CheC-like"/>
    <property type="match status" value="1"/>
</dbReference>
<name>A0ABZ3F0U8_9FIRM</name>
<evidence type="ECO:0000259" key="2">
    <source>
        <dbReference type="Pfam" id="PF13690"/>
    </source>
</evidence>
<organism evidence="3 4">
    <name type="scientific">Kineothrix sedimenti</name>
    <dbReference type="NCBI Taxonomy" id="3123317"/>
    <lineage>
        <taxon>Bacteria</taxon>
        <taxon>Bacillati</taxon>
        <taxon>Bacillota</taxon>
        <taxon>Clostridia</taxon>
        <taxon>Lachnospirales</taxon>
        <taxon>Lachnospiraceae</taxon>
        <taxon>Kineothrix</taxon>
    </lineage>
</organism>
<evidence type="ECO:0000256" key="1">
    <source>
        <dbReference type="ARBA" id="ARBA00022500"/>
    </source>
</evidence>
<gene>
    <name evidence="3" type="ORF">V6984_10530</name>
</gene>
<keyword evidence="1" id="KW-0145">Chemotaxis</keyword>
<keyword evidence="4" id="KW-1185">Reference proteome</keyword>
<dbReference type="InterPro" id="IPR028051">
    <property type="entry name" value="CheX-like_dom"/>
</dbReference>
<dbReference type="Gene3D" id="3.40.1550.10">
    <property type="entry name" value="CheC-like"/>
    <property type="match status" value="1"/>
</dbReference>
<protein>
    <submittedName>
        <fullName evidence="3">Chemotaxis protein CheX</fullName>
    </submittedName>
</protein>
<proteinExistence type="predicted"/>
<accession>A0ABZ3F0U8</accession>
<evidence type="ECO:0000313" key="3">
    <source>
        <dbReference type="EMBL" id="XAH76166.1"/>
    </source>
</evidence>
<dbReference type="Pfam" id="PF13690">
    <property type="entry name" value="CheX"/>
    <property type="match status" value="1"/>
</dbReference>
<dbReference type="SUPFAM" id="SSF160246">
    <property type="entry name" value="EspE N-terminal domain-like"/>
    <property type="match status" value="1"/>
</dbReference>